<evidence type="ECO:0000313" key="2">
    <source>
        <dbReference type="EMBL" id="CAH8244058.1"/>
    </source>
</evidence>
<comment type="caution">
    <text evidence="2">The sequence shown here is derived from an EMBL/GenBank/DDBJ whole genome shotgun (WGS) entry which is preliminary data.</text>
</comment>
<dbReference type="RefSeq" id="WP_213430367.1">
    <property type="nucleotide sequence ID" value="NZ_AP031286.1"/>
</dbReference>
<name>A0ABN8TZC2_9BACL</name>
<evidence type="ECO:0000256" key="1">
    <source>
        <dbReference type="SAM" id="MobiDB-lite"/>
    </source>
</evidence>
<keyword evidence="3" id="KW-1185">Reference proteome</keyword>
<protein>
    <submittedName>
        <fullName evidence="2">Uncharacterized protein</fullName>
    </submittedName>
</protein>
<reference evidence="2" key="1">
    <citation type="submission" date="2022-06" db="EMBL/GenBank/DDBJ databases">
        <authorList>
            <person name="Dietemann V."/>
            <person name="Ory F."/>
            <person name="Dainat B."/>
            <person name="Oberhansli S."/>
        </authorList>
    </citation>
    <scope>NUCLEOTIDE SEQUENCE</scope>
    <source>
        <strain evidence="2">Ena-SAMPLE-TAB-26-04-2022-14:26:32:270-5432</strain>
    </source>
</reference>
<dbReference type="Proteomes" id="UP001154322">
    <property type="component" value="Unassembled WGS sequence"/>
</dbReference>
<organism evidence="2 3">
    <name type="scientific">Paenibacillus melissococcoides</name>
    <dbReference type="NCBI Taxonomy" id="2912268"/>
    <lineage>
        <taxon>Bacteria</taxon>
        <taxon>Bacillati</taxon>
        <taxon>Bacillota</taxon>
        <taxon>Bacilli</taxon>
        <taxon>Bacillales</taxon>
        <taxon>Paenibacillaceae</taxon>
        <taxon>Paenibacillus</taxon>
    </lineage>
</organism>
<evidence type="ECO:0000313" key="3">
    <source>
        <dbReference type="Proteomes" id="UP001154322"/>
    </source>
</evidence>
<accession>A0ABN8TZC2</accession>
<sequence length="46" mass="4884">MSRDGGGLSEAGSGFDRAERKTKALPKRRDGHAPLEVLFAAAADRD</sequence>
<feature type="region of interest" description="Disordered" evidence="1">
    <location>
        <begin position="1"/>
        <end position="34"/>
    </location>
</feature>
<proteinExistence type="predicted"/>
<gene>
    <name evidence="2" type="ORF">WJ0W_001297</name>
</gene>
<dbReference type="EMBL" id="CALYLO010000001">
    <property type="protein sequence ID" value="CAH8244058.1"/>
    <property type="molecule type" value="Genomic_DNA"/>
</dbReference>
<feature type="compositionally biased region" description="Basic and acidic residues" evidence="1">
    <location>
        <begin position="16"/>
        <end position="33"/>
    </location>
</feature>